<protein>
    <submittedName>
        <fullName evidence="3">Uncharacterized protein</fullName>
    </submittedName>
</protein>
<organism evidence="3 4">
    <name type="scientific">Dysgonomonas mossii</name>
    <dbReference type="NCBI Taxonomy" id="163665"/>
    <lineage>
        <taxon>Bacteria</taxon>
        <taxon>Pseudomonadati</taxon>
        <taxon>Bacteroidota</taxon>
        <taxon>Bacteroidia</taxon>
        <taxon>Bacteroidales</taxon>
        <taxon>Dysgonomonadaceae</taxon>
        <taxon>Dysgonomonas</taxon>
    </lineage>
</organism>
<evidence type="ECO:0000313" key="4">
    <source>
        <dbReference type="Proteomes" id="UP000298285"/>
    </source>
</evidence>
<comment type="caution">
    <text evidence="3">The sequence shown here is derived from an EMBL/GenBank/DDBJ whole genome shotgun (WGS) entry which is preliminary data.</text>
</comment>
<dbReference type="InterPro" id="IPR022741">
    <property type="entry name" value="Phage_B103_Gp8"/>
</dbReference>
<evidence type="ECO:0000256" key="1">
    <source>
        <dbReference type="ARBA" id="ARBA00004328"/>
    </source>
</evidence>
<dbReference type="AlphaFoldDB" id="A0A4Y9IJM9"/>
<comment type="subcellular location">
    <subcellularLocation>
        <location evidence="1">Virion</location>
    </subcellularLocation>
</comment>
<dbReference type="EMBL" id="SPPK01000007">
    <property type="protein sequence ID" value="TFU86978.1"/>
    <property type="molecule type" value="Genomic_DNA"/>
</dbReference>
<accession>A0A4Y9IJM9</accession>
<proteinExistence type="predicted"/>
<dbReference type="Proteomes" id="UP000298285">
    <property type="component" value="Unassembled WGS sequence"/>
</dbReference>
<gene>
    <name evidence="3" type="ORF">E4T88_16140</name>
</gene>
<keyword evidence="2" id="KW-0945">Host-virus interaction</keyword>
<dbReference type="RefSeq" id="WP_135107252.1">
    <property type="nucleotide sequence ID" value="NZ_JADGKW010000007.1"/>
</dbReference>
<sequence>MPAGFKYNLSPEPSIEERYDVSTGIRRRGPYKLDTTNLTVGDNLPSFIPIAANLKNKKCYVVRNVKVTEAYISGATSLKIKKGSYAYAGMHIGNGTKGATVSAINKSNAGYDLLTITDFGANLAVGDVLFEATAVAGTTPKNVANSALYESRKVEDGINLIALLSAAREIEPDKLVVPFSAKDKEKLGNDFQFNE</sequence>
<name>A0A4Y9IJM9_9BACT</name>
<dbReference type="OrthoDB" id="1428785at2"/>
<reference evidence="3 4" key="1">
    <citation type="submission" date="2019-03" db="EMBL/GenBank/DDBJ databases">
        <title>Diversity of the mouse oral microbiome.</title>
        <authorList>
            <person name="Joseph S."/>
            <person name="Aduse-Opoku J."/>
            <person name="Curtis M."/>
            <person name="Wade W."/>
            <person name="Hashim A."/>
        </authorList>
    </citation>
    <scope>NUCLEOTIDE SEQUENCE [LARGE SCALE GENOMIC DNA]</scope>
    <source>
        <strain evidence="3 4">P11</strain>
    </source>
</reference>
<dbReference type="Pfam" id="PF11133">
    <property type="entry name" value="Phage_head_fibr"/>
    <property type="match status" value="1"/>
</dbReference>
<evidence type="ECO:0000313" key="3">
    <source>
        <dbReference type="EMBL" id="TFU86978.1"/>
    </source>
</evidence>
<evidence type="ECO:0000256" key="2">
    <source>
        <dbReference type="ARBA" id="ARBA00022581"/>
    </source>
</evidence>